<keyword evidence="2" id="KW-0378">Hydrolase</keyword>
<dbReference type="EMBL" id="CP071060">
    <property type="protein sequence ID" value="QSI79298.1"/>
    <property type="molecule type" value="Genomic_DNA"/>
</dbReference>
<sequence length="160" mass="18329">MSRQQESPMRSVFSHRFTVPKSAIDLNGHVNNIEYLRWMQDVATAHSAFCGWDIERYIETQSSWVVRSHHIDYLRPAYAGDALTLITWIAGFSGQTSPRRYVLRRDTDDQILARAETLWVYVDGRSGRPAEIPESFRECFDVITDETLALAIARGRPVPA</sequence>
<dbReference type="Pfam" id="PF13279">
    <property type="entry name" value="4HBT_2"/>
    <property type="match status" value="1"/>
</dbReference>
<accession>A0ABX7MC48</accession>
<dbReference type="PANTHER" id="PTHR31793:SF27">
    <property type="entry name" value="NOVEL THIOESTERASE SUPERFAMILY DOMAIN AND SAPOSIN A-TYPE DOMAIN CONTAINING PROTEIN (0610012H03RIK)"/>
    <property type="match status" value="1"/>
</dbReference>
<evidence type="ECO:0000256" key="2">
    <source>
        <dbReference type="ARBA" id="ARBA00022801"/>
    </source>
</evidence>
<evidence type="ECO:0000256" key="1">
    <source>
        <dbReference type="ARBA" id="ARBA00005953"/>
    </source>
</evidence>
<protein>
    <submittedName>
        <fullName evidence="3">Acyl-CoA thioesterase</fullName>
    </submittedName>
</protein>
<dbReference type="SUPFAM" id="SSF54637">
    <property type="entry name" value="Thioesterase/thiol ester dehydrase-isomerase"/>
    <property type="match status" value="1"/>
</dbReference>
<dbReference type="Proteomes" id="UP000663570">
    <property type="component" value="Chromosome"/>
</dbReference>
<dbReference type="Gene3D" id="3.10.129.10">
    <property type="entry name" value="Hotdog Thioesterase"/>
    <property type="match status" value="1"/>
</dbReference>
<dbReference type="PANTHER" id="PTHR31793">
    <property type="entry name" value="4-HYDROXYBENZOYL-COA THIOESTERASE FAMILY MEMBER"/>
    <property type="match status" value="1"/>
</dbReference>
<reference evidence="3 4" key="1">
    <citation type="submission" date="2021-02" db="EMBL/GenBank/DDBJ databases">
        <title>Niveibacterium changnyeongensis HC41.</title>
        <authorList>
            <person name="Kang M."/>
        </authorList>
    </citation>
    <scope>NUCLEOTIDE SEQUENCE [LARGE SCALE GENOMIC DNA]</scope>
    <source>
        <strain evidence="3 4">HC41</strain>
    </source>
</reference>
<evidence type="ECO:0000313" key="4">
    <source>
        <dbReference type="Proteomes" id="UP000663570"/>
    </source>
</evidence>
<keyword evidence="4" id="KW-1185">Reference proteome</keyword>
<name>A0ABX7MC48_9RHOO</name>
<dbReference type="CDD" id="cd00586">
    <property type="entry name" value="4HBT"/>
    <property type="match status" value="1"/>
</dbReference>
<organism evidence="3 4">
    <name type="scientific">Niveibacterium microcysteis</name>
    <dbReference type="NCBI Taxonomy" id="2811415"/>
    <lineage>
        <taxon>Bacteria</taxon>
        <taxon>Pseudomonadati</taxon>
        <taxon>Pseudomonadota</taxon>
        <taxon>Betaproteobacteria</taxon>
        <taxon>Rhodocyclales</taxon>
        <taxon>Rhodocyclaceae</taxon>
        <taxon>Niveibacterium</taxon>
    </lineage>
</organism>
<evidence type="ECO:0000313" key="3">
    <source>
        <dbReference type="EMBL" id="QSI79298.1"/>
    </source>
</evidence>
<proteinExistence type="inferred from homology"/>
<gene>
    <name evidence="3" type="ORF">JY500_18565</name>
</gene>
<comment type="similarity">
    <text evidence="1">Belongs to the 4-hydroxybenzoyl-CoA thioesterase family.</text>
</comment>
<dbReference type="InterPro" id="IPR050563">
    <property type="entry name" value="4-hydroxybenzoyl-CoA_TE"/>
</dbReference>
<dbReference type="InterPro" id="IPR029069">
    <property type="entry name" value="HotDog_dom_sf"/>
</dbReference>